<dbReference type="AlphaFoldDB" id="A0A4R7KNX3"/>
<evidence type="ECO:0000313" key="3">
    <source>
        <dbReference type="EMBL" id="TDT58391.1"/>
    </source>
</evidence>
<dbReference type="InterPro" id="IPR011659">
    <property type="entry name" value="WD40"/>
</dbReference>
<dbReference type="PANTHER" id="PTHR36842:SF1">
    <property type="entry name" value="PROTEIN TOLB"/>
    <property type="match status" value="1"/>
</dbReference>
<sequence length="374" mass="42830">MRKSILFLMTILLLTSFSCNKLQSSDINASKGEQKTPNKSTEYIYAGRIGSEKEIVAFDPEGRGIDKIYGEEFDVSVRNGSRILLYDDKTNNVNKKDSSKDKFTIIDFDGNIIKSYEGNYKLYEGESPAISSDGSVFAFLLRTEKDKKIYKKLYYMKSSDEDPKEISKIKGDVMDISFFDSDTIIYSKREIGKENHQIYKYSLSSGIEERVIQSEYDDRNPVVSGDGRKLAFLRREGNKYILCISDLLNGGKERVIDRENGVKKGTIKWSPDDEYISYTIEKGGVKNIRLFDMNKNKSLDFQNGYISDFSTDGRYIVYADYVESRVDGGIEGRQVIFRKAVDGDKPPQKIWEIKENGPYCASIVMLFWITEKNI</sequence>
<evidence type="ECO:0000256" key="2">
    <source>
        <dbReference type="SAM" id="SignalP"/>
    </source>
</evidence>
<proteinExistence type="inferred from homology"/>
<dbReference type="RefSeq" id="WP_133628194.1">
    <property type="nucleotide sequence ID" value="NZ_SOAZ01000011.1"/>
</dbReference>
<organism evidence="3 4">
    <name type="scientific">Fonticella tunisiensis</name>
    <dbReference type="NCBI Taxonomy" id="1096341"/>
    <lineage>
        <taxon>Bacteria</taxon>
        <taxon>Bacillati</taxon>
        <taxon>Bacillota</taxon>
        <taxon>Clostridia</taxon>
        <taxon>Eubacteriales</taxon>
        <taxon>Clostridiaceae</taxon>
        <taxon>Fonticella</taxon>
    </lineage>
</organism>
<dbReference type="PROSITE" id="PS51257">
    <property type="entry name" value="PROKAR_LIPOPROTEIN"/>
    <property type="match status" value="1"/>
</dbReference>
<dbReference type="Pfam" id="PF07676">
    <property type="entry name" value="PD40"/>
    <property type="match status" value="1"/>
</dbReference>
<dbReference type="OrthoDB" id="108903at2"/>
<accession>A0A4R7KNX3</accession>
<comment type="similarity">
    <text evidence="1">Belongs to the TolB family.</text>
</comment>
<gene>
    <name evidence="3" type="ORF">EDD71_11125</name>
</gene>
<dbReference type="Proteomes" id="UP000295325">
    <property type="component" value="Unassembled WGS sequence"/>
</dbReference>
<dbReference type="PANTHER" id="PTHR36842">
    <property type="entry name" value="PROTEIN TOLB HOMOLOG"/>
    <property type="match status" value="1"/>
</dbReference>
<dbReference type="InterPro" id="IPR011042">
    <property type="entry name" value="6-blade_b-propeller_TolB-like"/>
</dbReference>
<dbReference type="EMBL" id="SOAZ01000011">
    <property type="protein sequence ID" value="TDT58391.1"/>
    <property type="molecule type" value="Genomic_DNA"/>
</dbReference>
<protein>
    <submittedName>
        <fullName evidence="3">WD40 repeat protein</fullName>
    </submittedName>
</protein>
<feature type="chain" id="PRO_5038666592" evidence="2">
    <location>
        <begin position="22"/>
        <end position="374"/>
    </location>
</feature>
<feature type="signal peptide" evidence="2">
    <location>
        <begin position="1"/>
        <end position="21"/>
    </location>
</feature>
<reference evidence="3 4" key="1">
    <citation type="submission" date="2019-03" db="EMBL/GenBank/DDBJ databases">
        <title>Genomic Encyclopedia of Type Strains, Phase IV (KMG-IV): sequencing the most valuable type-strain genomes for metagenomic binning, comparative biology and taxonomic classification.</title>
        <authorList>
            <person name="Goeker M."/>
        </authorList>
    </citation>
    <scope>NUCLEOTIDE SEQUENCE [LARGE SCALE GENOMIC DNA]</scope>
    <source>
        <strain evidence="3 4">DSM 24455</strain>
    </source>
</reference>
<dbReference type="Gene3D" id="2.120.10.30">
    <property type="entry name" value="TolB, C-terminal domain"/>
    <property type="match status" value="1"/>
</dbReference>
<dbReference type="SUPFAM" id="SSF82171">
    <property type="entry name" value="DPP6 N-terminal domain-like"/>
    <property type="match status" value="1"/>
</dbReference>
<comment type="caution">
    <text evidence="3">The sequence shown here is derived from an EMBL/GenBank/DDBJ whole genome shotgun (WGS) entry which is preliminary data.</text>
</comment>
<keyword evidence="2" id="KW-0732">Signal</keyword>
<name>A0A4R7KNX3_9CLOT</name>
<keyword evidence="4" id="KW-1185">Reference proteome</keyword>
<evidence type="ECO:0000313" key="4">
    <source>
        <dbReference type="Proteomes" id="UP000295325"/>
    </source>
</evidence>
<evidence type="ECO:0000256" key="1">
    <source>
        <dbReference type="ARBA" id="ARBA00009820"/>
    </source>
</evidence>